<evidence type="ECO:0000313" key="2">
    <source>
        <dbReference type="EMBL" id="TQF04681.1"/>
    </source>
</evidence>
<name>A0A540W6N7_9ACTN</name>
<proteinExistence type="predicted"/>
<dbReference type="AlphaFoldDB" id="A0A540W6N7"/>
<organism evidence="2 3">
    <name type="scientific">Kitasatospora acidiphila</name>
    <dbReference type="NCBI Taxonomy" id="2567942"/>
    <lineage>
        <taxon>Bacteria</taxon>
        <taxon>Bacillati</taxon>
        <taxon>Actinomycetota</taxon>
        <taxon>Actinomycetes</taxon>
        <taxon>Kitasatosporales</taxon>
        <taxon>Streptomycetaceae</taxon>
        <taxon>Kitasatospora</taxon>
    </lineage>
</organism>
<comment type="caution">
    <text evidence="2">The sequence shown here is derived from an EMBL/GenBank/DDBJ whole genome shotgun (WGS) entry which is preliminary data.</text>
</comment>
<dbReference type="SUPFAM" id="SSF53474">
    <property type="entry name" value="alpha/beta-Hydrolases"/>
    <property type="match status" value="1"/>
</dbReference>
<dbReference type="Pfam" id="PF06259">
    <property type="entry name" value="Abhydrolase_8"/>
    <property type="match status" value="1"/>
</dbReference>
<sequence>MVSLAELREADLGPLDSVAAAYDKLAAAFQGHVDQLNSQVVKHIFDNRWIGTAAGAANTSLQNTSNRLDAAHTEMSAMGALLREAADSFRLAQSKLQEALQDAQNGGFTVANDGTVTWPPPAAAERKDPDYNTPQQGKDIANRISDAVTEATTADARIAKLLDDLTQRARTGTGLDTTQAQKDLGTVTQAGTDLLSAGFPGKDSKPADVLTWWNRLTPDEQQRLIKTHPDLIGNRDGIPSLARDQANRINLTNLINQYQQKQPLSADDKVKLDGFNAIQAKLDQNAGKQPPALLIGVGDQGQGRGILSYGNPDTAQNVSAYVPGLGTTLSSVGGKDADRAYNVWLSATKADPNATTASMVWLGYDPPPGLDKLADGDTRPAEVLSSDRAQSGAVSYDQFLNGLRATHEGAPAHLTALGHSYGSTTVGLAAQQPGGTGADDIILVGSPGTGADKASQLNVDPSHVWVGAAQNDPVTHLPSKTETGVDGAVAVALPPLAPALVPGTDWLYNQADPHQLWFGTDPASAQFGAQRFDVADGLPLSFDSHSNYMTNPNSPADAATKDSIDNIGQIVAGQYNNVNREAGR</sequence>
<dbReference type="RefSeq" id="WP_141635240.1">
    <property type="nucleotide sequence ID" value="NZ_VIGB01000003.1"/>
</dbReference>
<dbReference type="InterPro" id="IPR029058">
    <property type="entry name" value="AB_hydrolase_fold"/>
</dbReference>
<gene>
    <name evidence="2" type="ORF">E6W39_23725</name>
</gene>
<evidence type="ECO:0000259" key="1">
    <source>
        <dbReference type="Pfam" id="PF06259"/>
    </source>
</evidence>
<dbReference type="InterPro" id="IPR010427">
    <property type="entry name" value="DUF1023"/>
</dbReference>
<dbReference type="Proteomes" id="UP000319103">
    <property type="component" value="Unassembled WGS sequence"/>
</dbReference>
<feature type="domain" description="DUF1023" evidence="1">
    <location>
        <begin position="301"/>
        <end position="479"/>
    </location>
</feature>
<dbReference type="OrthoDB" id="5969911at2"/>
<keyword evidence="3" id="KW-1185">Reference proteome</keyword>
<dbReference type="EMBL" id="VIGB01000003">
    <property type="protein sequence ID" value="TQF04681.1"/>
    <property type="molecule type" value="Genomic_DNA"/>
</dbReference>
<reference evidence="2 3" key="1">
    <citation type="submission" date="2019-06" db="EMBL/GenBank/DDBJ databases">
        <title>Description of Kitasatospora acidophila sp. nov. isolated from pine grove soil, and reclassification of Streptomyces novaecaesareae to Kitasatospora novaeceasareae comb. nov.</title>
        <authorList>
            <person name="Kim M.J."/>
        </authorList>
    </citation>
    <scope>NUCLEOTIDE SEQUENCE [LARGE SCALE GENOMIC DNA]</scope>
    <source>
        <strain evidence="2 3">MMS16-CNU292</strain>
    </source>
</reference>
<accession>A0A540W6N7</accession>
<dbReference type="Gene3D" id="1.10.287.1060">
    <property type="entry name" value="ESAT-6-like"/>
    <property type="match status" value="1"/>
</dbReference>
<protein>
    <recommendedName>
        <fullName evidence="1">DUF1023 domain-containing protein</fullName>
    </recommendedName>
</protein>
<evidence type="ECO:0000313" key="3">
    <source>
        <dbReference type="Proteomes" id="UP000319103"/>
    </source>
</evidence>